<evidence type="ECO:0000256" key="2">
    <source>
        <dbReference type="ARBA" id="ARBA00022679"/>
    </source>
</evidence>
<keyword evidence="8" id="KW-1185">Reference proteome</keyword>
<proteinExistence type="predicted"/>
<gene>
    <name evidence="7" type="ORF">CYCCA115_LOCUS17311</name>
</gene>
<dbReference type="Pfam" id="PF00365">
    <property type="entry name" value="PFK"/>
    <property type="match status" value="1"/>
</dbReference>
<organism evidence="7 8">
    <name type="scientific">Cylindrotheca closterium</name>
    <dbReference type="NCBI Taxonomy" id="2856"/>
    <lineage>
        <taxon>Eukaryota</taxon>
        <taxon>Sar</taxon>
        <taxon>Stramenopiles</taxon>
        <taxon>Ochrophyta</taxon>
        <taxon>Bacillariophyta</taxon>
        <taxon>Bacillariophyceae</taxon>
        <taxon>Bacillariophycidae</taxon>
        <taxon>Bacillariales</taxon>
        <taxon>Bacillariaceae</taxon>
        <taxon>Cylindrotheca</taxon>
    </lineage>
</organism>
<evidence type="ECO:0000256" key="5">
    <source>
        <dbReference type="ARBA" id="ARBA00022842"/>
    </source>
</evidence>
<dbReference type="GO" id="GO:0046872">
    <property type="term" value="F:metal ion binding"/>
    <property type="evidence" value="ECO:0007669"/>
    <property type="project" value="UniProtKB-KW"/>
</dbReference>
<dbReference type="SUPFAM" id="SSF53784">
    <property type="entry name" value="Phosphofructokinase"/>
    <property type="match status" value="1"/>
</dbReference>
<evidence type="ECO:0000256" key="4">
    <source>
        <dbReference type="ARBA" id="ARBA00022777"/>
    </source>
</evidence>
<dbReference type="InterPro" id="IPR000023">
    <property type="entry name" value="Phosphofructokinase_dom"/>
</dbReference>
<keyword evidence="4" id="KW-0418">Kinase</keyword>
<dbReference type="GO" id="GO:0006002">
    <property type="term" value="P:fructose 6-phosphate metabolic process"/>
    <property type="evidence" value="ECO:0007669"/>
    <property type="project" value="InterPro"/>
</dbReference>
<sequence length="418" mass="45685">MTAMNENQLTGKHVNVAMMTSGGLAPCLSCSISRLAHYWIQALKDGKIGGLTLRMYKDGYKGVLIGDSFVVPESDWESMEALDFIGGSPIGNSRVKLTNEADCKKRGFIKDDETPLEAAAQRLLKDEIHVLHTIGGDDTNTQAAFLSKYLLEQHGGKVVVVGMPKTIDNDVVPIRQTFGADTAARQGAIFFTNVVSETSANPRMLVLHEVMGRDCGYLTAKTAAYYRESLNAQKFASPLFPSNKESRDVHAIWIPETKFDLKTEAARLQKVMDTYGCVNVFFGEGTGIEEIIKDMESRGETVARDAFGHVSLAKINPGEYFAKNLSAAIGAEKTIVQKSGYFARSAAANDFDRKLIADCAKVGVESAIQGVSGCMGQDEEKEGMPIRAIEFERIKGGKAFDISETWFQDMMKEIGQTA</sequence>
<keyword evidence="5" id="KW-0460">Magnesium</keyword>
<dbReference type="InterPro" id="IPR050929">
    <property type="entry name" value="PFKA"/>
</dbReference>
<protein>
    <recommendedName>
        <fullName evidence="6">Phosphofructokinase domain-containing protein</fullName>
    </recommendedName>
</protein>
<dbReference type="EMBL" id="CAKOGP040001980">
    <property type="protein sequence ID" value="CAJ1958708.1"/>
    <property type="molecule type" value="Genomic_DNA"/>
</dbReference>
<dbReference type="NCBIfam" id="NF005121">
    <property type="entry name" value="PRK06555.1"/>
    <property type="match status" value="1"/>
</dbReference>
<evidence type="ECO:0000259" key="6">
    <source>
        <dbReference type="Pfam" id="PF00365"/>
    </source>
</evidence>
<dbReference type="InterPro" id="IPR035966">
    <property type="entry name" value="PKF_sf"/>
</dbReference>
<comment type="caution">
    <text evidence="7">The sequence shown here is derived from an EMBL/GenBank/DDBJ whole genome shotgun (WGS) entry which is preliminary data.</text>
</comment>
<comment type="cofactor">
    <cofactor evidence="1">
        <name>Mg(2+)</name>
        <dbReference type="ChEBI" id="CHEBI:18420"/>
    </cofactor>
</comment>
<evidence type="ECO:0000256" key="1">
    <source>
        <dbReference type="ARBA" id="ARBA00001946"/>
    </source>
</evidence>
<dbReference type="Gene3D" id="3.40.50.450">
    <property type="match status" value="1"/>
</dbReference>
<evidence type="ECO:0000256" key="3">
    <source>
        <dbReference type="ARBA" id="ARBA00022723"/>
    </source>
</evidence>
<dbReference type="AlphaFoldDB" id="A0AAD2FZY6"/>
<keyword evidence="2" id="KW-0808">Transferase</keyword>
<dbReference type="PRINTS" id="PR00476">
    <property type="entry name" value="PHFRCTKINASE"/>
</dbReference>
<accession>A0AAD2FZY6</accession>
<dbReference type="GO" id="GO:0003872">
    <property type="term" value="F:6-phosphofructokinase activity"/>
    <property type="evidence" value="ECO:0007669"/>
    <property type="project" value="InterPro"/>
</dbReference>
<reference evidence="7" key="1">
    <citation type="submission" date="2023-08" db="EMBL/GenBank/DDBJ databases">
        <authorList>
            <person name="Audoor S."/>
            <person name="Bilcke G."/>
        </authorList>
    </citation>
    <scope>NUCLEOTIDE SEQUENCE</scope>
</reference>
<dbReference type="PANTHER" id="PTHR45770">
    <property type="entry name" value="ATP-DEPENDENT 6-PHOSPHOFRUCTOKINASE 1"/>
    <property type="match status" value="1"/>
</dbReference>
<dbReference type="Proteomes" id="UP001295423">
    <property type="component" value="Unassembled WGS sequence"/>
</dbReference>
<feature type="domain" description="Phosphofructokinase" evidence="6">
    <location>
        <begin position="15"/>
        <end position="360"/>
    </location>
</feature>
<evidence type="ECO:0000313" key="7">
    <source>
        <dbReference type="EMBL" id="CAJ1958708.1"/>
    </source>
</evidence>
<dbReference type="InterPro" id="IPR022953">
    <property type="entry name" value="ATP_PFK"/>
</dbReference>
<keyword evidence="3" id="KW-0479">Metal-binding</keyword>
<evidence type="ECO:0000313" key="8">
    <source>
        <dbReference type="Proteomes" id="UP001295423"/>
    </source>
</evidence>
<name>A0AAD2FZY6_9STRA</name>